<dbReference type="GO" id="GO:0018822">
    <property type="term" value="F:nitrile hydratase activity"/>
    <property type="evidence" value="ECO:0007669"/>
    <property type="project" value="TreeGrafter"/>
</dbReference>
<dbReference type="PROSITE" id="PS50263">
    <property type="entry name" value="CN_HYDROLASE"/>
    <property type="match status" value="1"/>
</dbReference>
<dbReference type="EMBL" id="MCFI01000024">
    <property type="protein sequence ID" value="ORY76045.1"/>
    <property type="molecule type" value="Genomic_DNA"/>
</dbReference>
<dbReference type="InterPro" id="IPR044149">
    <property type="entry name" value="Nitrilases_CHs"/>
</dbReference>
<dbReference type="PANTHER" id="PTHR46044">
    <property type="entry name" value="NITRILASE"/>
    <property type="match status" value="1"/>
</dbReference>
<evidence type="ECO:0000313" key="3">
    <source>
        <dbReference type="EMBL" id="ORY76045.1"/>
    </source>
</evidence>
<comment type="caution">
    <text evidence="3">The sequence shown here is derived from an EMBL/GenBank/DDBJ whole genome shotgun (WGS) entry which is preliminary data.</text>
</comment>
<dbReference type="CDD" id="cd07564">
    <property type="entry name" value="nitrilases_CHs"/>
    <property type="match status" value="1"/>
</dbReference>
<accession>A0A1Y2EZ79</accession>
<comment type="similarity">
    <text evidence="1">Belongs to the carbon-nitrogen hydrolase superfamily. Nitrilase family.</text>
</comment>
<name>A0A1Y2EZ79_PROLT</name>
<dbReference type="GeneID" id="63788618"/>
<evidence type="ECO:0000313" key="4">
    <source>
        <dbReference type="Proteomes" id="UP000193685"/>
    </source>
</evidence>
<proteinExistence type="inferred from homology"/>
<dbReference type="GO" id="GO:0000257">
    <property type="term" value="F:nitrilase activity"/>
    <property type="evidence" value="ECO:0007669"/>
    <property type="project" value="TreeGrafter"/>
</dbReference>
<dbReference type="OrthoDB" id="10250282at2759"/>
<keyword evidence="3" id="KW-0378">Hydrolase</keyword>
<dbReference type="AlphaFoldDB" id="A0A1Y2EZ79"/>
<dbReference type="Proteomes" id="UP000193685">
    <property type="component" value="Unassembled WGS sequence"/>
</dbReference>
<evidence type="ECO:0000259" key="2">
    <source>
        <dbReference type="PROSITE" id="PS50263"/>
    </source>
</evidence>
<dbReference type="InterPro" id="IPR003010">
    <property type="entry name" value="C-N_Hydrolase"/>
</dbReference>
<dbReference type="SUPFAM" id="SSF56317">
    <property type="entry name" value="Carbon-nitrogen hydrolase"/>
    <property type="match status" value="1"/>
</dbReference>
<dbReference type="Pfam" id="PF00795">
    <property type="entry name" value="CN_hydrolase"/>
    <property type="match status" value="1"/>
</dbReference>
<dbReference type="Gene3D" id="3.60.110.10">
    <property type="entry name" value="Carbon-nitrogen hydrolase"/>
    <property type="match status" value="1"/>
</dbReference>
<dbReference type="PANTHER" id="PTHR46044:SF1">
    <property type="entry name" value="CN HYDROLASE DOMAIN-CONTAINING PROTEIN"/>
    <property type="match status" value="1"/>
</dbReference>
<keyword evidence="4" id="KW-1185">Reference proteome</keyword>
<sequence length="290" mass="31870">MNKASEKKTDLIVFPEATIGGYPKHSTFGIQVGLRTDSGRQEYLLYYNASIEVPSPTTDTLAQLAKETNMSVVIGVIERERGTLYCTLLYIDAVAGLIGKHRKIMPTGAERLVWGFGDESTIAVHDMTLPSLQNVNGHGNKAKVSGVICWENYQPLLRYHMYRQGTQIYTAPTVDARTTWLPSMQFIAQEGRCFVLSACAFAKKEDFPADHAAQQAPDDIIIAGGSCIISPLGEVLAGPLREEAGLLFAEIDLDDNIRGALDMDVTGHYSRSDIFQLHVKGYPEDKSKAV</sequence>
<dbReference type="STRING" id="56484.A0A1Y2EZ79"/>
<dbReference type="RefSeq" id="XP_040722498.1">
    <property type="nucleotide sequence ID" value="XM_040872019.1"/>
</dbReference>
<reference evidence="3 4" key="1">
    <citation type="submission" date="2016-07" db="EMBL/GenBank/DDBJ databases">
        <title>Pervasive Adenine N6-methylation of Active Genes in Fungi.</title>
        <authorList>
            <consortium name="DOE Joint Genome Institute"/>
            <person name="Mondo S.J."/>
            <person name="Dannebaum R.O."/>
            <person name="Kuo R.C."/>
            <person name="Labutti K."/>
            <person name="Haridas S."/>
            <person name="Kuo A."/>
            <person name="Salamov A."/>
            <person name="Ahrendt S.R."/>
            <person name="Lipzen A."/>
            <person name="Sullivan W."/>
            <person name="Andreopoulos W.B."/>
            <person name="Clum A."/>
            <person name="Lindquist E."/>
            <person name="Daum C."/>
            <person name="Ramamoorthy G.K."/>
            <person name="Gryganskyi A."/>
            <person name="Culley D."/>
            <person name="Magnuson J.K."/>
            <person name="James T.Y."/>
            <person name="O'Malley M.A."/>
            <person name="Stajich J.E."/>
            <person name="Spatafora J.W."/>
            <person name="Visel A."/>
            <person name="Grigoriev I.V."/>
        </authorList>
    </citation>
    <scope>NUCLEOTIDE SEQUENCE [LARGE SCALE GENOMIC DNA]</scope>
    <source>
        <strain evidence="3 4">12-1054</strain>
    </source>
</reference>
<dbReference type="OMA" id="GYPKMST"/>
<gene>
    <name evidence="3" type="ORF">BCR37DRAFT_403694</name>
</gene>
<evidence type="ECO:0000256" key="1">
    <source>
        <dbReference type="ARBA" id="ARBA00008129"/>
    </source>
</evidence>
<protein>
    <submittedName>
        <fullName evidence="3">Carbon-nitrogen hydrolase</fullName>
    </submittedName>
</protein>
<feature type="domain" description="CN hydrolase" evidence="2">
    <location>
        <begin position="1"/>
        <end position="253"/>
    </location>
</feature>
<dbReference type="InterPro" id="IPR036526">
    <property type="entry name" value="C-N_Hydrolase_sf"/>
</dbReference>
<organism evidence="3 4">
    <name type="scientific">Protomyces lactucae-debilis</name>
    <dbReference type="NCBI Taxonomy" id="2754530"/>
    <lineage>
        <taxon>Eukaryota</taxon>
        <taxon>Fungi</taxon>
        <taxon>Dikarya</taxon>
        <taxon>Ascomycota</taxon>
        <taxon>Taphrinomycotina</taxon>
        <taxon>Taphrinomycetes</taxon>
        <taxon>Taphrinales</taxon>
        <taxon>Protomycetaceae</taxon>
        <taxon>Protomyces</taxon>
    </lineage>
</organism>
<dbReference type="GO" id="GO:0051410">
    <property type="term" value="P:detoxification of nitrogen compound"/>
    <property type="evidence" value="ECO:0007669"/>
    <property type="project" value="TreeGrafter"/>
</dbReference>